<organism evidence="6 7">
    <name type="scientific">Liparis tanakae</name>
    <name type="common">Tanaka's snailfish</name>
    <dbReference type="NCBI Taxonomy" id="230148"/>
    <lineage>
        <taxon>Eukaryota</taxon>
        <taxon>Metazoa</taxon>
        <taxon>Chordata</taxon>
        <taxon>Craniata</taxon>
        <taxon>Vertebrata</taxon>
        <taxon>Euteleostomi</taxon>
        <taxon>Actinopterygii</taxon>
        <taxon>Neopterygii</taxon>
        <taxon>Teleostei</taxon>
        <taxon>Neoteleostei</taxon>
        <taxon>Acanthomorphata</taxon>
        <taxon>Eupercaria</taxon>
        <taxon>Perciformes</taxon>
        <taxon>Cottioidei</taxon>
        <taxon>Cottales</taxon>
        <taxon>Liparidae</taxon>
        <taxon>Liparis</taxon>
    </lineage>
</organism>
<evidence type="ECO:0000256" key="2">
    <source>
        <dbReference type="ARBA" id="ARBA00023157"/>
    </source>
</evidence>
<dbReference type="EMBL" id="SRLO01000027">
    <property type="protein sequence ID" value="TNN84390.1"/>
    <property type="molecule type" value="Genomic_DNA"/>
</dbReference>
<evidence type="ECO:0000259" key="5">
    <source>
        <dbReference type="PROSITE" id="PS50958"/>
    </source>
</evidence>
<dbReference type="PROSITE" id="PS50958">
    <property type="entry name" value="SMB_2"/>
    <property type="match status" value="1"/>
</dbReference>
<dbReference type="PANTHER" id="PTHR20920">
    <property type="entry name" value="RPE-SPONDIN"/>
    <property type="match status" value="1"/>
</dbReference>
<dbReference type="Pfam" id="PF19028">
    <property type="entry name" value="TSP1_spondin"/>
    <property type="match status" value="1"/>
</dbReference>
<keyword evidence="7" id="KW-1185">Reference proteome</keyword>
<evidence type="ECO:0000313" key="7">
    <source>
        <dbReference type="Proteomes" id="UP000314294"/>
    </source>
</evidence>
<evidence type="ECO:0000313" key="6">
    <source>
        <dbReference type="EMBL" id="TNN84390.1"/>
    </source>
</evidence>
<dbReference type="FunFam" id="2.20.100.10:FF:000019">
    <property type="entry name" value="Thrombospondin type 1 domain containing 7A"/>
    <property type="match status" value="1"/>
</dbReference>
<dbReference type="Gene3D" id="2.20.100.10">
    <property type="entry name" value="Thrombospondin type-1 (TSP1) repeat"/>
    <property type="match status" value="1"/>
</dbReference>
<protein>
    <submittedName>
        <fullName evidence="6">Somatomedin-B and thrombospondin type-1 domain-containing protein</fullName>
    </submittedName>
</protein>
<feature type="compositionally biased region" description="Polar residues" evidence="4">
    <location>
        <begin position="319"/>
        <end position="330"/>
    </location>
</feature>
<dbReference type="Pfam" id="PF25031">
    <property type="entry name" value="SBSPON_C"/>
    <property type="match status" value="1"/>
</dbReference>
<dbReference type="InterPro" id="IPR056801">
    <property type="entry name" value="SBSPON_C"/>
</dbReference>
<dbReference type="InterPro" id="IPR000884">
    <property type="entry name" value="TSP1_rpt"/>
</dbReference>
<dbReference type="InterPro" id="IPR039942">
    <property type="entry name" value="SBSPO"/>
</dbReference>
<dbReference type="InterPro" id="IPR001212">
    <property type="entry name" value="Somatomedin_B_dom"/>
</dbReference>
<dbReference type="PROSITE" id="PS50092">
    <property type="entry name" value="TSP1"/>
    <property type="match status" value="1"/>
</dbReference>
<dbReference type="InterPro" id="IPR036383">
    <property type="entry name" value="TSP1_rpt_sf"/>
</dbReference>
<keyword evidence="2" id="KW-1015">Disulfide bond</keyword>
<proteinExistence type="predicted"/>
<feature type="domain" description="SMB" evidence="5">
    <location>
        <begin position="66"/>
        <end position="116"/>
    </location>
</feature>
<name>A0A4Z2J2G2_9TELE</name>
<accession>A0A4Z2J2G2</accession>
<dbReference type="SUPFAM" id="SSF82895">
    <property type="entry name" value="TSP-1 type 1 repeat"/>
    <property type="match status" value="1"/>
</dbReference>
<evidence type="ECO:0000256" key="3">
    <source>
        <dbReference type="ARBA" id="ARBA00023180"/>
    </source>
</evidence>
<gene>
    <name evidence="6" type="primary">SBSPON_1</name>
    <name evidence="6" type="ORF">EYF80_005383</name>
</gene>
<dbReference type="InterPro" id="IPR036024">
    <property type="entry name" value="Somatomedin_B-like_dom_sf"/>
</dbReference>
<sequence>MLDYFPADGQQPSVEYTSQLLSVESPLKELECLWCVMTVGRSSSVALVCLGVSFFLAGPCQSGCRETGLCCTGRDPSCISKGWRSDRFYGPCYCDQACVSTLDCCHDYETACPALACVVSEWTEWSGCAEPCRATVRRRSRTILQEPLNAGRRCPNLEEQAGCAEYWSQQGNCHNPLVPALIITGGYGNARKKRDIPDRSDIIGYCVQFQLTSLTEGCQQSPGRHTQWMQHLREGHLVCVECQPPALAAGQMYCAGDGEENDEGSQKTLRGTDIREVAKVLVVICISVDVFADGGVVKAKNTRLEKIMMPMARKRISRPSSFHSFTSPHNLHSGVKPSSEESYEWSSLWTGEY</sequence>
<dbReference type="SUPFAM" id="SSF90188">
    <property type="entry name" value="Somatomedin B domain"/>
    <property type="match status" value="1"/>
</dbReference>
<evidence type="ECO:0000256" key="4">
    <source>
        <dbReference type="SAM" id="MobiDB-lite"/>
    </source>
</evidence>
<evidence type="ECO:0000256" key="1">
    <source>
        <dbReference type="ARBA" id="ARBA00022729"/>
    </source>
</evidence>
<keyword evidence="3" id="KW-0325">Glycoprotein</keyword>
<dbReference type="PANTHER" id="PTHR20920:SF4">
    <property type="entry name" value="SMB DOMAIN-CONTAINING PROTEIN"/>
    <property type="match status" value="1"/>
</dbReference>
<dbReference type="Proteomes" id="UP000314294">
    <property type="component" value="Unassembled WGS sequence"/>
</dbReference>
<dbReference type="PROSITE" id="PS00524">
    <property type="entry name" value="SMB_1"/>
    <property type="match status" value="1"/>
</dbReference>
<keyword evidence="1" id="KW-0732">Signal</keyword>
<dbReference type="OrthoDB" id="98591at2759"/>
<dbReference type="AlphaFoldDB" id="A0A4Z2J2G2"/>
<dbReference type="InterPro" id="IPR044004">
    <property type="entry name" value="TSP1_spondin_dom"/>
</dbReference>
<reference evidence="6 7" key="1">
    <citation type="submission" date="2019-03" db="EMBL/GenBank/DDBJ databases">
        <title>First draft genome of Liparis tanakae, snailfish: a comprehensive survey of snailfish specific genes.</title>
        <authorList>
            <person name="Kim W."/>
            <person name="Song I."/>
            <person name="Jeong J.-H."/>
            <person name="Kim D."/>
            <person name="Kim S."/>
            <person name="Ryu S."/>
            <person name="Song J.Y."/>
            <person name="Lee S.K."/>
        </authorList>
    </citation>
    <scope>NUCLEOTIDE SEQUENCE [LARGE SCALE GENOMIC DNA]</scope>
    <source>
        <tissue evidence="6">Muscle</tissue>
    </source>
</reference>
<feature type="region of interest" description="Disordered" evidence="4">
    <location>
        <begin position="319"/>
        <end position="338"/>
    </location>
</feature>
<comment type="caution">
    <text evidence="6">The sequence shown here is derived from an EMBL/GenBank/DDBJ whole genome shotgun (WGS) entry which is preliminary data.</text>
</comment>